<keyword evidence="1" id="KW-0472">Membrane</keyword>
<keyword evidence="1" id="KW-0812">Transmembrane</keyword>
<gene>
    <name evidence="2" type="ORF">BDN71DRAFT_756895</name>
</gene>
<sequence length="107" mass="12396">MTILVEVDELQIQRRSKVEIQERIRLHNRANLHRRPSFEATIPILHICGAILCMFLYLLALPVLLQLVSRTLPKLQVSRISSACLVRRPLSCLPSRRGRKICRSCRL</sequence>
<protein>
    <submittedName>
        <fullName evidence="2">Uncharacterized protein</fullName>
    </submittedName>
</protein>
<proteinExistence type="predicted"/>
<dbReference type="AlphaFoldDB" id="A0A9P5ZYP8"/>
<accession>A0A9P5ZYP8</accession>
<dbReference type="Proteomes" id="UP000807025">
    <property type="component" value="Unassembled WGS sequence"/>
</dbReference>
<evidence type="ECO:0000313" key="2">
    <source>
        <dbReference type="EMBL" id="KAF9496475.1"/>
    </source>
</evidence>
<comment type="caution">
    <text evidence="2">The sequence shown here is derived from an EMBL/GenBank/DDBJ whole genome shotgun (WGS) entry which is preliminary data.</text>
</comment>
<keyword evidence="3" id="KW-1185">Reference proteome</keyword>
<keyword evidence="1" id="KW-1133">Transmembrane helix</keyword>
<reference evidence="2" key="1">
    <citation type="submission" date="2020-11" db="EMBL/GenBank/DDBJ databases">
        <authorList>
            <consortium name="DOE Joint Genome Institute"/>
            <person name="Ahrendt S."/>
            <person name="Riley R."/>
            <person name="Andreopoulos W."/>
            <person name="Labutti K."/>
            <person name="Pangilinan J."/>
            <person name="Ruiz-Duenas F.J."/>
            <person name="Barrasa J.M."/>
            <person name="Sanchez-Garcia M."/>
            <person name="Camarero S."/>
            <person name="Miyauchi S."/>
            <person name="Serrano A."/>
            <person name="Linde D."/>
            <person name="Babiker R."/>
            <person name="Drula E."/>
            <person name="Ayuso-Fernandez I."/>
            <person name="Pacheco R."/>
            <person name="Padilla G."/>
            <person name="Ferreira P."/>
            <person name="Barriuso J."/>
            <person name="Kellner H."/>
            <person name="Castanera R."/>
            <person name="Alfaro M."/>
            <person name="Ramirez L."/>
            <person name="Pisabarro A.G."/>
            <person name="Kuo A."/>
            <person name="Tritt A."/>
            <person name="Lipzen A."/>
            <person name="He G."/>
            <person name="Yan M."/>
            <person name="Ng V."/>
            <person name="Cullen D."/>
            <person name="Martin F."/>
            <person name="Rosso M.-N."/>
            <person name="Henrissat B."/>
            <person name="Hibbett D."/>
            <person name="Martinez A.T."/>
            <person name="Grigoriev I.V."/>
        </authorList>
    </citation>
    <scope>NUCLEOTIDE SEQUENCE</scope>
    <source>
        <strain evidence="2">ATCC 90797</strain>
    </source>
</reference>
<dbReference type="EMBL" id="MU154552">
    <property type="protein sequence ID" value="KAF9496475.1"/>
    <property type="molecule type" value="Genomic_DNA"/>
</dbReference>
<name>A0A9P5ZYP8_PLEER</name>
<evidence type="ECO:0000256" key="1">
    <source>
        <dbReference type="SAM" id="Phobius"/>
    </source>
</evidence>
<evidence type="ECO:0000313" key="3">
    <source>
        <dbReference type="Proteomes" id="UP000807025"/>
    </source>
</evidence>
<organism evidence="2 3">
    <name type="scientific">Pleurotus eryngii</name>
    <name type="common">Boletus of the steppes</name>
    <dbReference type="NCBI Taxonomy" id="5323"/>
    <lineage>
        <taxon>Eukaryota</taxon>
        <taxon>Fungi</taxon>
        <taxon>Dikarya</taxon>
        <taxon>Basidiomycota</taxon>
        <taxon>Agaricomycotina</taxon>
        <taxon>Agaricomycetes</taxon>
        <taxon>Agaricomycetidae</taxon>
        <taxon>Agaricales</taxon>
        <taxon>Pleurotineae</taxon>
        <taxon>Pleurotaceae</taxon>
        <taxon>Pleurotus</taxon>
    </lineage>
</organism>
<feature type="transmembrane region" description="Helical" evidence="1">
    <location>
        <begin position="44"/>
        <end position="65"/>
    </location>
</feature>